<evidence type="ECO:0000313" key="3">
    <source>
        <dbReference type="Proteomes" id="UP000076923"/>
    </source>
</evidence>
<evidence type="ECO:0000313" key="2">
    <source>
        <dbReference type="EMBL" id="OAD43409.1"/>
    </source>
</evidence>
<dbReference type="OrthoDB" id="1491846at2"/>
<feature type="transmembrane region" description="Helical" evidence="1">
    <location>
        <begin position="443"/>
        <end position="462"/>
    </location>
</feature>
<feature type="transmembrane region" description="Helical" evidence="1">
    <location>
        <begin position="57"/>
        <end position="75"/>
    </location>
</feature>
<dbReference type="Pfam" id="PF26314">
    <property type="entry name" value="MptA_B_family"/>
    <property type="match status" value="1"/>
</dbReference>
<accession>A0A176T6A1</accession>
<dbReference type="EMBL" id="LVWE01000055">
    <property type="protein sequence ID" value="OAD43409.1"/>
    <property type="molecule type" value="Genomic_DNA"/>
</dbReference>
<feature type="transmembrane region" description="Helical" evidence="1">
    <location>
        <begin position="379"/>
        <end position="397"/>
    </location>
</feature>
<sequence length="472" mass="55497">MSSFTKYKDVFLILISTLLYVTFAYYLERTEFYKLLFLWFSLFTCFFFLIKSKSINTSTLIGLVILFRLIFLFAIPNLSQDFYRFIWDGRMILEGLNPYLSLPETYIKQGIHPIPETSNLYAGMGEMNGSHYTNYPPINQLCFIIAALFASKSIFGSIVVLRLIIILADIGILYFGKKLLERLNLPVKNIFLYALNPFIIIEMTGNLHFEPVMLFFLIWSLYKLHQQKWIWAAVLLACSVSVKLIPLLFLPLFFQWFVQKSSNKKEVTSSNTTRNSFGLKWIPSFSGIKKLIGFYAITLTTIIILFLPFYSSEFINNYANSVGLWFRNFEFNASFYYIFREIGYQFRGYNEIAIIGKITPILTILFLIIITFFRQNKSMIQLITALLFGLCFYYFTATTVHPWYLATPLVLSVFTKYRFPVIWTIVIIFSYQAYANTPWKENLWFVGIEYVILYGFLIFELLKNRQYYKIVK</sequence>
<proteinExistence type="predicted"/>
<dbReference type="Proteomes" id="UP000076923">
    <property type="component" value="Unassembled WGS sequence"/>
</dbReference>
<feature type="transmembrane region" description="Helical" evidence="1">
    <location>
        <begin position="351"/>
        <end position="373"/>
    </location>
</feature>
<feature type="transmembrane region" description="Helical" evidence="1">
    <location>
        <begin position="409"/>
        <end position="431"/>
    </location>
</feature>
<feature type="transmembrane region" description="Helical" evidence="1">
    <location>
        <begin position="187"/>
        <end position="209"/>
    </location>
</feature>
<name>A0A176T6A1_9FLAO</name>
<keyword evidence="1" id="KW-1133">Transmembrane helix</keyword>
<feature type="transmembrane region" description="Helical" evidence="1">
    <location>
        <begin position="7"/>
        <end position="26"/>
    </location>
</feature>
<keyword evidence="1" id="KW-0812">Transmembrane</keyword>
<evidence type="ECO:0000256" key="1">
    <source>
        <dbReference type="SAM" id="Phobius"/>
    </source>
</evidence>
<feature type="transmembrane region" description="Helical" evidence="1">
    <location>
        <begin position="32"/>
        <end position="50"/>
    </location>
</feature>
<keyword evidence="3" id="KW-1185">Reference proteome</keyword>
<dbReference type="RefSeq" id="WP_068450996.1">
    <property type="nucleotide sequence ID" value="NZ_CP150660.1"/>
</dbReference>
<organism evidence="2 3">
    <name type="scientific">Polaribacter atrinae</name>
    <dbReference type="NCBI Taxonomy" id="1333662"/>
    <lineage>
        <taxon>Bacteria</taxon>
        <taxon>Pseudomonadati</taxon>
        <taxon>Bacteroidota</taxon>
        <taxon>Flavobacteriia</taxon>
        <taxon>Flavobacteriales</taxon>
        <taxon>Flavobacteriaceae</taxon>
    </lineage>
</organism>
<feature type="transmembrane region" description="Helical" evidence="1">
    <location>
        <begin position="291"/>
        <end position="310"/>
    </location>
</feature>
<protein>
    <submittedName>
        <fullName evidence="2">Mannosyltransferase</fullName>
    </submittedName>
</protein>
<keyword evidence="1" id="KW-0472">Membrane</keyword>
<dbReference type="GO" id="GO:0016757">
    <property type="term" value="F:glycosyltransferase activity"/>
    <property type="evidence" value="ECO:0007669"/>
    <property type="project" value="UniProtKB-KW"/>
</dbReference>
<feature type="transmembrane region" description="Helical" evidence="1">
    <location>
        <begin position="229"/>
        <end position="254"/>
    </location>
</feature>
<dbReference type="AlphaFoldDB" id="A0A176T6A1"/>
<keyword evidence="2" id="KW-0808">Transferase</keyword>
<reference evidence="2 3" key="1">
    <citation type="submission" date="2016-02" db="EMBL/GenBank/DDBJ databases">
        <title>Draft genome sequence of Polaribacter atrinae KACC17473.</title>
        <authorList>
            <person name="Shin S.-K."/>
            <person name="Yi H."/>
        </authorList>
    </citation>
    <scope>NUCLEOTIDE SEQUENCE [LARGE SCALE GENOMIC DNA]</scope>
    <source>
        <strain evidence="2 3">KACC 17473</strain>
    </source>
</reference>
<feature type="transmembrane region" description="Helical" evidence="1">
    <location>
        <begin position="154"/>
        <end position="175"/>
    </location>
</feature>
<keyword evidence="2" id="KW-0328">Glycosyltransferase</keyword>
<dbReference type="STRING" id="1333662.LPB303_13155"/>
<comment type="caution">
    <text evidence="2">The sequence shown here is derived from an EMBL/GenBank/DDBJ whole genome shotgun (WGS) entry which is preliminary data.</text>
</comment>
<gene>
    <name evidence="2" type="ORF">LPB303_13155</name>
</gene>